<reference evidence="12 13" key="1">
    <citation type="submission" date="2019-09" db="EMBL/GenBank/DDBJ databases">
        <title>Draft genome of the ectomycorrhizal ascomycete Sphaerosporella brunnea.</title>
        <authorList>
            <consortium name="DOE Joint Genome Institute"/>
            <person name="Benucci G.M."/>
            <person name="Marozzi G."/>
            <person name="Antonielli L."/>
            <person name="Sanchez S."/>
            <person name="Marco P."/>
            <person name="Wang X."/>
            <person name="Falini L.B."/>
            <person name="Barry K."/>
            <person name="Haridas S."/>
            <person name="Lipzen A."/>
            <person name="Labutti K."/>
            <person name="Grigoriev I.V."/>
            <person name="Murat C."/>
            <person name="Martin F."/>
            <person name="Albertini E."/>
            <person name="Donnini D."/>
            <person name="Bonito G."/>
        </authorList>
    </citation>
    <scope>NUCLEOTIDE SEQUENCE [LARGE SCALE GENOMIC DNA]</scope>
    <source>
        <strain evidence="12 13">Sb_GMNB300</strain>
    </source>
</reference>
<dbReference type="InterPro" id="IPR007135">
    <property type="entry name" value="Atg3/Atg10"/>
</dbReference>
<feature type="region of interest" description="Disordered" evidence="11">
    <location>
        <begin position="253"/>
        <end position="278"/>
    </location>
</feature>
<proteinExistence type="inferred from homology"/>
<evidence type="ECO:0000313" key="12">
    <source>
        <dbReference type="EMBL" id="KAA8903578.1"/>
    </source>
</evidence>
<evidence type="ECO:0000256" key="4">
    <source>
        <dbReference type="ARBA" id="ARBA00022448"/>
    </source>
</evidence>
<comment type="similarity">
    <text evidence="2">Belongs to the ATG3 family.</text>
</comment>
<feature type="region of interest" description="Disordered" evidence="11">
    <location>
        <begin position="116"/>
        <end position="137"/>
    </location>
</feature>
<dbReference type="InParanoid" id="A0A5J5EU45"/>
<dbReference type="GO" id="GO:0019776">
    <property type="term" value="F:Atg8-family ligase activity"/>
    <property type="evidence" value="ECO:0007669"/>
    <property type="project" value="TreeGrafter"/>
</dbReference>
<dbReference type="GO" id="GO:0000422">
    <property type="term" value="P:autophagy of mitochondrion"/>
    <property type="evidence" value="ECO:0007669"/>
    <property type="project" value="TreeGrafter"/>
</dbReference>
<keyword evidence="4" id="KW-0813">Transport</keyword>
<evidence type="ECO:0000256" key="3">
    <source>
        <dbReference type="ARBA" id="ARBA00018067"/>
    </source>
</evidence>
<evidence type="ECO:0000256" key="6">
    <source>
        <dbReference type="ARBA" id="ARBA00022786"/>
    </source>
</evidence>
<dbReference type="EMBL" id="VXIS01000116">
    <property type="protein sequence ID" value="KAA8903578.1"/>
    <property type="molecule type" value="Genomic_DNA"/>
</dbReference>
<dbReference type="Pfam" id="PF03987">
    <property type="entry name" value="Autophagy_act_C"/>
    <property type="match status" value="1"/>
</dbReference>
<gene>
    <name evidence="12" type="ORF">FN846DRAFT_780020</name>
</gene>
<evidence type="ECO:0000256" key="1">
    <source>
        <dbReference type="ARBA" id="ARBA00004496"/>
    </source>
</evidence>
<dbReference type="PANTHER" id="PTHR12866:SF2">
    <property type="entry name" value="UBIQUITIN-LIKE-CONJUGATING ENZYME ATG3"/>
    <property type="match status" value="1"/>
</dbReference>
<protein>
    <recommendedName>
        <fullName evidence="3">Autophagy-related protein 3</fullName>
    </recommendedName>
    <alternativeName>
        <fullName evidence="9 10">Autophagy-related E2-like conjugation enzyme ATG3</fullName>
    </alternativeName>
</protein>
<evidence type="ECO:0000256" key="7">
    <source>
        <dbReference type="ARBA" id="ARBA00022927"/>
    </source>
</evidence>
<evidence type="ECO:0000256" key="10">
    <source>
        <dbReference type="ARBA" id="ARBA00033139"/>
    </source>
</evidence>
<keyword evidence="7" id="KW-0653">Protein transport</keyword>
<evidence type="ECO:0000256" key="5">
    <source>
        <dbReference type="ARBA" id="ARBA00022490"/>
    </source>
</evidence>
<evidence type="ECO:0000256" key="9">
    <source>
        <dbReference type="ARBA" id="ARBA00032144"/>
    </source>
</evidence>
<sequence>MLHSTFSRLRDYLTPASHTSTFALTGEITPEEFVQAGDYLVYKFPTWSWAGAPASKRVRYLPDDKQYLVLKHAPCRQRLDEAFAGCWEPGDEEGWEGGENTATTGKVEAKVEHVKSIADSGDVEDESDDEIPDMDDEEDDDEAIIHDSSRKGKGVKTPLRYYNLYLTYSTYFKVPRSFMSGFDGSTNLPLHPPAVMFEDIAPDYREKTVTIEPFPSLEVPLQMASVHPCKHAETMKRIFDGMARRKARRDAEAAGTAEKAALGEEQESKEGEEWEQVAAEDEDGALRVDQYLVVFVKFLAGVVPGVELDYTMGI</sequence>
<feature type="compositionally biased region" description="Acidic residues" evidence="11">
    <location>
        <begin position="121"/>
        <end position="137"/>
    </location>
</feature>
<accession>A0A5J5EU45</accession>
<comment type="subcellular location">
    <subcellularLocation>
        <location evidence="1">Cytoplasm</location>
    </subcellularLocation>
</comment>
<name>A0A5J5EU45_9PEZI</name>
<evidence type="ECO:0000256" key="2">
    <source>
        <dbReference type="ARBA" id="ARBA00007683"/>
    </source>
</evidence>
<comment type="caution">
    <text evidence="12">The sequence shown here is derived from an EMBL/GenBank/DDBJ whole genome shotgun (WGS) entry which is preliminary data.</text>
</comment>
<evidence type="ECO:0000313" key="13">
    <source>
        <dbReference type="Proteomes" id="UP000326924"/>
    </source>
</evidence>
<dbReference type="GO" id="GO:0005829">
    <property type="term" value="C:cytosol"/>
    <property type="evidence" value="ECO:0007669"/>
    <property type="project" value="TreeGrafter"/>
</dbReference>
<organism evidence="12 13">
    <name type="scientific">Sphaerosporella brunnea</name>
    <dbReference type="NCBI Taxonomy" id="1250544"/>
    <lineage>
        <taxon>Eukaryota</taxon>
        <taxon>Fungi</taxon>
        <taxon>Dikarya</taxon>
        <taxon>Ascomycota</taxon>
        <taxon>Pezizomycotina</taxon>
        <taxon>Pezizomycetes</taxon>
        <taxon>Pezizales</taxon>
        <taxon>Pyronemataceae</taxon>
        <taxon>Sphaerosporella</taxon>
    </lineage>
</organism>
<dbReference type="GO" id="GO:0061723">
    <property type="term" value="P:glycophagy"/>
    <property type="evidence" value="ECO:0007669"/>
    <property type="project" value="TreeGrafter"/>
</dbReference>
<dbReference type="OrthoDB" id="1584384at2759"/>
<evidence type="ECO:0000256" key="11">
    <source>
        <dbReference type="SAM" id="MobiDB-lite"/>
    </source>
</evidence>
<keyword evidence="6" id="KW-0833">Ubl conjugation pathway</keyword>
<dbReference type="GO" id="GO:0044804">
    <property type="term" value="P:nucleophagy"/>
    <property type="evidence" value="ECO:0007669"/>
    <property type="project" value="TreeGrafter"/>
</dbReference>
<dbReference type="Proteomes" id="UP000326924">
    <property type="component" value="Unassembled WGS sequence"/>
</dbReference>
<dbReference type="FunCoup" id="A0A5J5EU45">
    <property type="interactions" value="1149"/>
</dbReference>
<dbReference type="AlphaFoldDB" id="A0A5J5EU45"/>
<dbReference type="GO" id="GO:0000407">
    <property type="term" value="C:phagophore assembly site"/>
    <property type="evidence" value="ECO:0007669"/>
    <property type="project" value="TreeGrafter"/>
</dbReference>
<dbReference type="GO" id="GO:0000045">
    <property type="term" value="P:autophagosome assembly"/>
    <property type="evidence" value="ECO:0007669"/>
    <property type="project" value="TreeGrafter"/>
</dbReference>
<dbReference type="PANTHER" id="PTHR12866">
    <property type="entry name" value="UBIQUITIN-LIKE-CONJUGATING ENZYME ATG3"/>
    <property type="match status" value="1"/>
</dbReference>
<keyword evidence="13" id="KW-1185">Reference proteome</keyword>
<keyword evidence="8" id="KW-0072">Autophagy</keyword>
<evidence type="ECO:0000256" key="8">
    <source>
        <dbReference type="ARBA" id="ARBA00023006"/>
    </source>
</evidence>
<keyword evidence="5" id="KW-0963">Cytoplasm</keyword>
<dbReference type="GO" id="GO:0015031">
    <property type="term" value="P:protein transport"/>
    <property type="evidence" value="ECO:0007669"/>
    <property type="project" value="UniProtKB-KW"/>
</dbReference>